<reference evidence="10" key="1">
    <citation type="journal article" date="2012" name="Nature">
        <title>The oyster genome reveals stress adaptation and complexity of shell formation.</title>
        <authorList>
            <person name="Zhang G."/>
            <person name="Fang X."/>
            <person name="Guo X."/>
            <person name="Li L."/>
            <person name="Luo R."/>
            <person name="Xu F."/>
            <person name="Yang P."/>
            <person name="Zhang L."/>
            <person name="Wang X."/>
            <person name="Qi H."/>
            <person name="Xiong Z."/>
            <person name="Que H."/>
            <person name="Xie Y."/>
            <person name="Holland P.W."/>
            <person name="Paps J."/>
            <person name="Zhu Y."/>
            <person name="Wu F."/>
            <person name="Chen Y."/>
            <person name="Wang J."/>
            <person name="Peng C."/>
            <person name="Meng J."/>
            <person name="Yang L."/>
            <person name="Liu J."/>
            <person name="Wen B."/>
            <person name="Zhang N."/>
            <person name="Huang Z."/>
            <person name="Zhu Q."/>
            <person name="Feng Y."/>
            <person name="Mount A."/>
            <person name="Hedgecock D."/>
            <person name="Xu Z."/>
            <person name="Liu Y."/>
            <person name="Domazet-Loso T."/>
            <person name="Du Y."/>
            <person name="Sun X."/>
            <person name="Zhang S."/>
            <person name="Liu B."/>
            <person name="Cheng P."/>
            <person name="Jiang X."/>
            <person name="Li J."/>
            <person name="Fan D."/>
            <person name="Wang W."/>
            <person name="Fu W."/>
            <person name="Wang T."/>
            <person name="Wang B."/>
            <person name="Zhang J."/>
            <person name="Peng Z."/>
            <person name="Li Y."/>
            <person name="Li N."/>
            <person name="Wang J."/>
            <person name="Chen M."/>
            <person name="He Y."/>
            <person name="Tan F."/>
            <person name="Song X."/>
            <person name="Zheng Q."/>
            <person name="Huang R."/>
            <person name="Yang H."/>
            <person name="Du X."/>
            <person name="Chen L."/>
            <person name="Yang M."/>
            <person name="Gaffney P.M."/>
            <person name="Wang S."/>
            <person name="Luo L."/>
            <person name="She Z."/>
            <person name="Ming Y."/>
            <person name="Huang W."/>
            <person name="Zhang S."/>
            <person name="Huang B."/>
            <person name="Zhang Y."/>
            <person name="Qu T."/>
            <person name="Ni P."/>
            <person name="Miao G."/>
            <person name="Wang J."/>
            <person name="Wang Q."/>
            <person name="Steinberg C.E."/>
            <person name="Wang H."/>
            <person name="Li N."/>
            <person name="Qian L."/>
            <person name="Zhang G."/>
            <person name="Li Y."/>
            <person name="Yang H."/>
            <person name="Liu X."/>
            <person name="Wang J."/>
            <person name="Yin Y."/>
            <person name="Wang J."/>
        </authorList>
    </citation>
    <scope>NUCLEOTIDE SEQUENCE [LARGE SCALE GENOMIC DNA]</scope>
    <source>
        <strain evidence="10">05x7-T-G4-1.051#20</strain>
    </source>
</reference>
<dbReference type="GO" id="GO:0005524">
    <property type="term" value="F:ATP binding"/>
    <property type="evidence" value="ECO:0007669"/>
    <property type="project" value="UniProtKB-KW"/>
</dbReference>
<dbReference type="Pfam" id="PF23321">
    <property type="entry name" value="R1_ABCA1"/>
    <property type="match status" value="1"/>
</dbReference>
<dbReference type="GO" id="GO:0005319">
    <property type="term" value="F:lipid transporter activity"/>
    <property type="evidence" value="ECO:0007669"/>
    <property type="project" value="TreeGrafter"/>
</dbReference>
<dbReference type="CDD" id="cd03263">
    <property type="entry name" value="ABC_subfamily_A"/>
    <property type="match status" value="2"/>
</dbReference>
<keyword evidence="4" id="KW-0677">Repeat</keyword>
<name>K1QRI0_MAGGI</name>
<keyword evidence="6 10" id="KW-0067">ATP-binding</keyword>
<dbReference type="HOGENOM" id="CLU_000604_19_1_1"/>
<evidence type="ECO:0000256" key="3">
    <source>
        <dbReference type="ARBA" id="ARBA00022692"/>
    </source>
</evidence>
<dbReference type="FunFam" id="3.40.50.300:FF:000298">
    <property type="entry name" value="ATP-binding cassette sub-family A member 12"/>
    <property type="match status" value="1"/>
</dbReference>
<dbReference type="EMBL" id="JH818386">
    <property type="protein sequence ID" value="EKC39537.1"/>
    <property type="molecule type" value="Genomic_DNA"/>
</dbReference>
<evidence type="ECO:0000256" key="7">
    <source>
        <dbReference type="ARBA" id="ARBA00022989"/>
    </source>
</evidence>
<dbReference type="SMART" id="SM00382">
    <property type="entry name" value="AAA"/>
    <property type="match status" value="2"/>
</dbReference>
<dbReference type="GO" id="GO:0016887">
    <property type="term" value="F:ATP hydrolysis activity"/>
    <property type="evidence" value="ECO:0007669"/>
    <property type="project" value="InterPro"/>
</dbReference>
<dbReference type="PANTHER" id="PTHR19229">
    <property type="entry name" value="ATP-BINDING CASSETTE TRANSPORTER SUBFAMILY A ABCA"/>
    <property type="match status" value="1"/>
</dbReference>
<dbReference type="InterPro" id="IPR003439">
    <property type="entry name" value="ABC_transporter-like_ATP-bd"/>
</dbReference>
<dbReference type="InterPro" id="IPR003593">
    <property type="entry name" value="AAA+_ATPase"/>
</dbReference>
<keyword evidence="7" id="KW-1133">Transmembrane helix</keyword>
<dbReference type="Pfam" id="PF00005">
    <property type="entry name" value="ABC_tran"/>
    <property type="match status" value="2"/>
</dbReference>
<dbReference type="FunCoup" id="K1QRI0">
    <property type="interactions" value="303"/>
</dbReference>
<dbReference type="PROSITE" id="PS00211">
    <property type="entry name" value="ABC_TRANSPORTER_1"/>
    <property type="match status" value="1"/>
</dbReference>
<keyword evidence="8" id="KW-0472">Membrane</keyword>
<dbReference type="GO" id="GO:0016020">
    <property type="term" value="C:membrane"/>
    <property type="evidence" value="ECO:0007669"/>
    <property type="project" value="UniProtKB-SubCell"/>
</dbReference>
<feature type="domain" description="ABC transporter" evidence="9">
    <location>
        <begin position="1375"/>
        <end position="1605"/>
    </location>
</feature>
<evidence type="ECO:0000259" key="9">
    <source>
        <dbReference type="PROSITE" id="PS50893"/>
    </source>
</evidence>
<dbReference type="SUPFAM" id="SSF52540">
    <property type="entry name" value="P-loop containing nucleoside triphosphate hydrolases"/>
    <property type="match status" value="2"/>
</dbReference>
<keyword evidence="3" id="KW-0812">Transmembrane</keyword>
<dbReference type="FunFam" id="3.40.50.300:FF:000327">
    <property type="entry name" value="ATP-binding cassette sub-family A member 3"/>
    <property type="match status" value="1"/>
</dbReference>
<dbReference type="InterPro" id="IPR017871">
    <property type="entry name" value="ABC_transporter-like_CS"/>
</dbReference>
<gene>
    <name evidence="10" type="ORF">CGI_10027950</name>
</gene>
<dbReference type="PANTHER" id="PTHR19229:SF250">
    <property type="entry name" value="ABC TRANSPORTER DOMAIN-CONTAINING PROTEIN-RELATED"/>
    <property type="match status" value="1"/>
</dbReference>
<evidence type="ECO:0000313" key="10">
    <source>
        <dbReference type="EMBL" id="EKC39537.1"/>
    </source>
</evidence>
<dbReference type="InterPro" id="IPR013525">
    <property type="entry name" value="ABC2_TM"/>
</dbReference>
<dbReference type="InterPro" id="IPR026082">
    <property type="entry name" value="ABCA"/>
</dbReference>
<proteinExistence type="predicted"/>
<evidence type="ECO:0000256" key="6">
    <source>
        <dbReference type="ARBA" id="ARBA00022840"/>
    </source>
</evidence>
<dbReference type="InterPro" id="IPR027417">
    <property type="entry name" value="P-loop_NTPase"/>
</dbReference>
<dbReference type="GO" id="GO:0140359">
    <property type="term" value="F:ABC-type transporter activity"/>
    <property type="evidence" value="ECO:0007669"/>
    <property type="project" value="InterPro"/>
</dbReference>
<dbReference type="PROSITE" id="PS50893">
    <property type="entry name" value="ABC_TRANSPORTER_2"/>
    <property type="match status" value="2"/>
</dbReference>
<evidence type="ECO:0000256" key="1">
    <source>
        <dbReference type="ARBA" id="ARBA00004141"/>
    </source>
</evidence>
<comment type="subcellular location">
    <subcellularLocation>
        <location evidence="1">Membrane</location>
        <topology evidence="1">Multi-pass membrane protein</topology>
    </subcellularLocation>
</comment>
<protein>
    <submittedName>
        <fullName evidence="10">ATP-binding cassette sub-family A member 3</fullName>
    </submittedName>
</protein>
<sequence length="1716" mass="191522">MALGLGGQFLLLLGKEFLLARRKPCSLVFQFILPLAFAAFLVVLRILVENENKAEKIYEPLLLDPPPNRTVYEILYSPNTTKATEIMNNVQTKLGGSPYTVQGFANEAALESYRDINTAKVWAGVVFDTSSNDYSATIPNRVHYQLRVTRLNPEDSWQTANTFPFFRTPGARDDTNEGGTPNYYSTGFLTLQYLVGRAIINIQSSSATLDSLNFNMKKMAYQSYIKDGLLSVLQIWLPFFVMLSFIITALQTTKGVTYEKEKRLKESMKLMGMSEAVYWGAVFVKAMIFLFLASVFYLLCLFVTVGENGRVLNASDPSLILVFFIIYDVALITFCIMLSTFFNKANVASYAGGLLYFGFFFPWFFINSEYETMTQGQKFASCLPFNTAMAMGFNIIGIHEGTGEGAQWNNFDKAPSVDDNFSLGGVMLVLVMDIFFHILITWYVGNVFPGEFGIPRPFYFPFTKSYWGCCDKTERNFDQDLRHDTRNPKFFERDPPELRAGIAIEKLRKVYGYGKNKKVAVEGTTMNIYEGQITALLGHNGAGKTTTMSMLTGFLAPSSGTAKVNGYDIMTDIDKVRQSIGLCPQHDILFENMTVEEHLRYFCKLKGTPSKDIESKVTEMIKVLGMEVKTDYAAGNLSGGQKRKLSVGIAIIGDSKIIILDEPTSGMDPAARRQTWDILKRFKANRTMILSTHFMDEADLLGDRIAIMAEGVVKCCGTSLFLKKAFGAGYHLVMVKDASCNVAKVTELVQSHVPTAKLESEISAELSYLLPFDQSKSFANLFSDVEQKKSSLGIQSFGTTATTMEEVFLKVGESGKEDVEEEIERLNAQAHLIAQSPTKVHAVNGAFEKENGDVEMTDVKNGDVKKDSNLSKYTEFNKEIVKNKGMALTLQQFKSMMIKKAIHSWRNRIVTFVQLLLPVIFTVLALVIEANAREFAEEPALTLNQAKFENPVALYDNPTNTIAEKYINLFTTKEDTSAASSFDRYIIDKMKQVGMSTFSKSYIVGLHDDAAANTTTYFNGDPFHSPGIALAYTMDAILKAYKSNTSYGITTENYPFKRDLEGNSNRAAGLAGNGFSIAFVILFGVAFLTTSFILFLIKERMSGAKHLQKVSGLSSVTYWSANFVWDYINYLIPAVLMVVVFAAFQPDAYYLGDPSRISLIFLVYILFGWASLPYTYVLHYLFKTPATGMVTITMSNILTGLATTLAVFMLMFPTFGTQNIALGLDWVFAIVFPHYNLGSSIMNIYTNYQYINTCERSMYQVTCKIPALSSGSCCMDNCGTSCLRFVLDYLSMTYPGIGKYVLMMAIQGLVYLLLVTMAELNFFFWVMYKLRGKAAHTAQVDSERDNVLEEDEDVVNERKRINGNEIDTLQGKDALILKNLSKYYGNFQAVKGVSIGVPRQECFGLLGQNGAGKTTTFKMMTGDEIVTGGNAYLDRYDVKNHIKEVQQSLGYCPQFDALIDQMTGEEVLFMFARLRGVQEQFIGRVVSELIKVLMLQKYAARQCGTYSGGNKRKLSTAISLIGDPPFIFLDEPTTGMDPGARRQLWNVLSQVRESGRTLILTSHSMEECDALCTRLVIMVNGQFVCLGSPQHLKDKFGNGYTLIVRLSAENGDSANVKNFITEKFPDSQVFDDHQDYLHFRIPNTSVSLSSVFGAMEKASETLGIEDYSVHQTTLEQVFLSFTNKQVSPEEKKKRKGCCGLCTCCSFCACVCCCGGD</sequence>
<dbReference type="Pfam" id="PF12698">
    <property type="entry name" value="ABC2_membrane_3"/>
    <property type="match status" value="2"/>
</dbReference>
<evidence type="ECO:0000256" key="2">
    <source>
        <dbReference type="ARBA" id="ARBA00022448"/>
    </source>
</evidence>
<dbReference type="InterPro" id="IPR056264">
    <property type="entry name" value="R2_ABCA1-4-like"/>
</dbReference>
<organism evidence="10">
    <name type="scientific">Magallana gigas</name>
    <name type="common">Pacific oyster</name>
    <name type="synonym">Crassostrea gigas</name>
    <dbReference type="NCBI Taxonomy" id="29159"/>
    <lineage>
        <taxon>Eukaryota</taxon>
        <taxon>Metazoa</taxon>
        <taxon>Spiralia</taxon>
        <taxon>Lophotrochozoa</taxon>
        <taxon>Mollusca</taxon>
        <taxon>Bivalvia</taxon>
        <taxon>Autobranchia</taxon>
        <taxon>Pteriomorphia</taxon>
        <taxon>Ostreida</taxon>
        <taxon>Ostreoidea</taxon>
        <taxon>Ostreidae</taxon>
        <taxon>Magallana</taxon>
    </lineage>
</organism>
<evidence type="ECO:0000256" key="4">
    <source>
        <dbReference type="ARBA" id="ARBA00022737"/>
    </source>
</evidence>
<keyword evidence="5" id="KW-0547">Nucleotide-binding</keyword>
<evidence type="ECO:0000256" key="8">
    <source>
        <dbReference type="ARBA" id="ARBA00023136"/>
    </source>
</evidence>
<dbReference type="Gene3D" id="3.40.50.300">
    <property type="entry name" value="P-loop containing nucleotide triphosphate hydrolases"/>
    <property type="match status" value="2"/>
</dbReference>
<accession>K1QRI0</accession>
<feature type="domain" description="ABC transporter" evidence="9">
    <location>
        <begin position="502"/>
        <end position="735"/>
    </location>
</feature>
<dbReference type="InParanoid" id="K1QRI0"/>
<keyword evidence="2" id="KW-0813">Transport</keyword>
<evidence type="ECO:0000256" key="5">
    <source>
        <dbReference type="ARBA" id="ARBA00022741"/>
    </source>
</evidence>